<dbReference type="InParanoid" id="A0A165EB73"/>
<feature type="domain" description="AMP-dependent synthetase/ligase" evidence="5">
    <location>
        <begin position="16"/>
        <end position="368"/>
    </location>
</feature>
<keyword evidence="8" id="KW-1185">Reference proteome</keyword>
<keyword evidence="2" id="KW-0436">Ligase</keyword>
<dbReference type="SUPFAM" id="SSF56801">
    <property type="entry name" value="Acetyl-CoA synthetase-like"/>
    <property type="match status" value="1"/>
</dbReference>
<feature type="domain" description="AMP-binding enzyme C-terminal" evidence="6">
    <location>
        <begin position="419"/>
        <end position="497"/>
    </location>
</feature>
<name>A0A165EB73_EXIGL</name>
<dbReference type="InterPro" id="IPR042099">
    <property type="entry name" value="ANL_N_sf"/>
</dbReference>
<dbReference type="GO" id="GO:0005524">
    <property type="term" value="F:ATP binding"/>
    <property type="evidence" value="ECO:0007669"/>
    <property type="project" value="UniProtKB-KW"/>
</dbReference>
<dbReference type="Pfam" id="PF13193">
    <property type="entry name" value="AMP-binding_C"/>
    <property type="match status" value="1"/>
</dbReference>
<reference evidence="7 8" key="1">
    <citation type="journal article" date="2016" name="Mol. Biol. Evol.">
        <title>Comparative Genomics of Early-Diverging Mushroom-Forming Fungi Provides Insights into the Origins of Lignocellulose Decay Capabilities.</title>
        <authorList>
            <person name="Nagy L.G."/>
            <person name="Riley R."/>
            <person name="Tritt A."/>
            <person name="Adam C."/>
            <person name="Daum C."/>
            <person name="Floudas D."/>
            <person name="Sun H."/>
            <person name="Yadav J.S."/>
            <person name="Pangilinan J."/>
            <person name="Larsson K.H."/>
            <person name="Matsuura K."/>
            <person name="Barry K."/>
            <person name="Labutti K."/>
            <person name="Kuo R."/>
            <person name="Ohm R.A."/>
            <person name="Bhattacharya S.S."/>
            <person name="Shirouzu T."/>
            <person name="Yoshinaga Y."/>
            <person name="Martin F.M."/>
            <person name="Grigoriev I.V."/>
            <person name="Hibbett D.S."/>
        </authorList>
    </citation>
    <scope>NUCLEOTIDE SEQUENCE [LARGE SCALE GENOMIC DNA]</scope>
    <source>
        <strain evidence="7 8">HHB12029</strain>
    </source>
</reference>
<sequence length="520" mass="56699">MTTLLTLLDGAGDDARIALVTAETGKKYSYKALRSLVLSFRDVLRNELGVKTGDVVAASYLNGVEFVLSFLGTGAARAIAAPLNSAYTAKEYEFYLSDTKPVVLLLPRSATKSHPAVKAAELEGVRVAHFWLENDAVRVETILAGKKSASAAKQSDGGDPKPDDVALVLHTSGTTGRPKSVPLTHHNLVTTTGNIIRTYELTPKDVTYLVMPLFHVHGLLAGLLAPFRSGGTVVVPEKFSAGRFWSDFAQYGCNWYTAVPTIHSILLNTPLPNPLPKIRFIRSCSSSLAPSTFERLEATLRAPVLEAYAMTEAAHQMTSNVVSNRHPGTVGVGIGVEISIRDDKGKEVPKGQVGEVCVRGENVTKGYWENEKANRESFWEGRWFRTGDQGRIHESGNLQLTGRLKELINRAGEKLSPVEIDSAILSCDGVAEAVCFGVEDAKYGEIVWAGVVLKDQSKAGPKEEERLKKALESKLAKFKIPQRIIFTPAIPKTATGKIQRRHVKEAFVVQVKQQETRAKL</sequence>
<dbReference type="STRING" id="1314781.A0A165EB73"/>
<protein>
    <submittedName>
        <fullName evidence="7">Acetyl-CoA synthetase-like protein</fullName>
    </submittedName>
</protein>
<accession>A0A165EB73</accession>
<keyword evidence="4" id="KW-0067">ATP-binding</keyword>
<evidence type="ECO:0000256" key="1">
    <source>
        <dbReference type="ARBA" id="ARBA00006432"/>
    </source>
</evidence>
<dbReference type="Proteomes" id="UP000077266">
    <property type="component" value="Unassembled WGS sequence"/>
</dbReference>
<evidence type="ECO:0000313" key="8">
    <source>
        <dbReference type="Proteomes" id="UP000077266"/>
    </source>
</evidence>
<evidence type="ECO:0000313" key="7">
    <source>
        <dbReference type="EMBL" id="KZV86512.1"/>
    </source>
</evidence>
<dbReference type="InterPro" id="IPR020845">
    <property type="entry name" value="AMP-binding_CS"/>
</dbReference>
<dbReference type="PANTHER" id="PTHR43201:SF5">
    <property type="entry name" value="MEDIUM-CHAIN ACYL-COA LIGASE ACSF2, MITOCHONDRIAL"/>
    <property type="match status" value="1"/>
</dbReference>
<dbReference type="InterPro" id="IPR045310">
    <property type="entry name" value="Pcs60-like"/>
</dbReference>
<organism evidence="7 8">
    <name type="scientific">Exidia glandulosa HHB12029</name>
    <dbReference type="NCBI Taxonomy" id="1314781"/>
    <lineage>
        <taxon>Eukaryota</taxon>
        <taxon>Fungi</taxon>
        <taxon>Dikarya</taxon>
        <taxon>Basidiomycota</taxon>
        <taxon>Agaricomycotina</taxon>
        <taxon>Agaricomycetes</taxon>
        <taxon>Auriculariales</taxon>
        <taxon>Exidiaceae</taxon>
        <taxon>Exidia</taxon>
    </lineage>
</organism>
<dbReference type="EMBL" id="KV426153">
    <property type="protein sequence ID" value="KZV86512.1"/>
    <property type="molecule type" value="Genomic_DNA"/>
</dbReference>
<dbReference type="Gene3D" id="3.30.300.30">
    <property type="match status" value="1"/>
</dbReference>
<gene>
    <name evidence="7" type="ORF">EXIGLDRAFT_774551</name>
</gene>
<dbReference type="InterPro" id="IPR025110">
    <property type="entry name" value="AMP-bd_C"/>
</dbReference>
<dbReference type="AlphaFoldDB" id="A0A165EB73"/>
<dbReference type="Gene3D" id="3.40.50.12780">
    <property type="entry name" value="N-terminal domain of ligase-like"/>
    <property type="match status" value="1"/>
</dbReference>
<dbReference type="OrthoDB" id="10253115at2759"/>
<dbReference type="PANTHER" id="PTHR43201">
    <property type="entry name" value="ACYL-COA SYNTHETASE"/>
    <property type="match status" value="1"/>
</dbReference>
<evidence type="ECO:0000256" key="2">
    <source>
        <dbReference type="ARBA" id="ARBA00022598"/>
    </source>
</evidence>
<dbReference type="PROSITE" id="PS00455">
    <property type="entry name" value="AMP_BINDING"/>
    <property type="match status" value="1"/>
</dbReference>
<comment type="similarity">
    <text evidence="1">Belongs to the ATP-dependent AMP-binding enzyme family.</text>
</comment>
<evidence type="ECO:0000256" key="3">
    <source>
        <dbReference type="ARBA" id="ARBA00022741"/>
    </source>
</evidence>
<dbReference type="InterPro" id="IPR045851">
    <property type="entry name" value="AMP-bd_C_sf"/>
</dbReference>
<dbReference type="FunCoup" id="A0A165EB73">
    <property type="interactions" value="361"/>
</dbReference>
<evidence type="ECO:0000259" key="6">
    <source>
        <dbReference type="Pfam" id="PF13193"/>
    </source>
</evidence>
<dbReference type="GO" id="GO:0006631">
    <property type="term" value="P:fatty acid metabolic process"/>
    <property type="evidence" value="ECO:0007669"/>
    <property type="project" value="TreeGrafter"/>
</dbReference>
<dbReference type="Pfam" id="PF00501">
    <property type="entry name" value="AMP-binding"/>
    <property type="match status" value="1"/>
</dbReference>
<proteinExistence type="inferred from homology"/>
<dbReference type="CDD" id="cd05926">
    <property type="entry name" value="FACL_fum10p_like"/>
    <property type="match status" value="1"/>
</dbReference>
<evidence type="ECO:0000256" key="4">
    <source>
        <dbReference type="ARBA" id="ARBA00022840"/>
    </source>
</evidence>
<evidence type="ECO:0000259" key="5">
    <source>
        <dbReference type="Pfam" id="PF00501"/>
    </source>
</evidence>
<dbReference type="GO" id="GO:0031956">
    <property type="term" value="F:medium-chain fatty acid-CoA ligase activity"/>
    <property type="evidence" value="ECO:0007669"/>
    <property type="project" value="TreeGrafter"/>
</dbReference>
<dbReference type="InterPro" id="IPR000873">
    <property type="entry name" value="AMP-dep_synth/lig_dom"/>
</dbReference>
<keyword evidence="3" id="KW-0547">Nucleotide-binding</keyword>